<dbReference type="InterPro" id="IPR005467">
    <property type="entry name" value="His_kinase_dom"/>
</dbReference>
<proteinExistence type="predicted"/>
<evidence type="ECO:0000259" key="21">
    <source>
        <dbReference type="PROSITE" id="PS50109"/>
    </source>
</evidence>
<evidence type="ECO:0000256" key="3">
    <source>
        <dbReference type="ARBA" id="ARBA00004370"/>
    </source>
</evidence>
<evidence type="ECO:0000256" key="11">
    <source>
        <dbReference type="ARBA" id="ARBA00022723"/>
    </source>
</evidence>
<evidence type="ECO:0000256" key="1">
    <source>
        <dbReference type="ARBA" id="ARBA00000085"/>
    </source>
</evidence>
<dbReference type="InterPro" id="IPR003594">
    <property type="entry name" value="HATPase_dom"/>
</dbReference>
<evidence type="ECO:0000256" key="13">
    <source>
        <dbReference type="ARBA" id="ARBA00022777"/>
    </source>
</evidence>
<evidence type="ECO:0000256" key="20">
    <source>
        <dbReference type="SAM" id="Phobius"/>
    </source>
</evidence>
<dbReference type="Pfam" id="PF07730">
    <property type="entry name" value="HisKA_3"/>
    <property type="match status" value="1"/>
</dbReference>
<dbReference type="Gene3D" id="6.10.340.10">
    <property type="match status" value="1"/>
</dbReference>
<evidence type="ECO:0000313" key="24">
    <source>
        <dbReference type="Proteomes" id="UP000254266"/>
    </source>
</evidence>
<dbReference type="InterPro" id="IPR003660">
    <property type="entry name" value="HAMP_dom"/>
</dbReference>
<accession>A0A370DDJ3</accession>
<dbReference type="SMART" id="SM00304">
    <property type="entry name" value="HAMP"/>
    <property type="match status" value="1"/>
</dbReference>
<dbReference type="AlphaFoldDB" id="A0A370DDJ3"/>
<keyword evidence="13" id="KW-0418">Kinase</keyword>
<keyword evidence="7" id="KW-0004">4Fe-4S</keyword>
<comment type="catalytic activity">
    <reaction evidence="1">
        <text>ATP + protein L-histidine = ADP + protein N-phospho-L-histidine.</text>
        <dbReference type="EC" id="2.7.13.3"/>
    </reaction>
</comment>
<dbReference type="GO" id="GO:0046872">
    <property type="term" value="F:metal ion binding"/>
    <property type="evidence" value="ECO:0007669"/>
    <property type="project" value="UniProtKB-KW"/>
</dbReference>
<feature type="transmembrane region" description="Helical" evidence="20">
    <location>
        <begin position="162"/>
        <end position="183"/>
    </location>
</feature>
<dbReference type="GO" id="GO:0046983">
    <property type="term" value="F:protein dimerization activity"/>
    <property type="evidence" value="ECO:0007669"/>
    <property type="project" value="InterPro"/>
</dbReference>
<dbReference type="SMART" id="SM00387">
    <property type="entry name" value="HATPase_c"/>
    <property type="match status" value="1"/>
</dbReference>
<dbReference type="PANTHER" id="PTHR24421">
    <property type="entry name" value="NITRATE/NITRITE SENSOR PROTEIN NARX-RELATED"/>
    <property type="match status" value="1"/>
</dbReference>
<keyword evidence="20" id="KW-1133">Transmembrane helix</keyword>
<reference evidence="23 24" key="1">
    <citation type="journal article" date="2018" name="ISME J.">
        <title>Endosymbiont genomes yield clues of tubeworm success.</title>
        <authorList>
            <person name="Li Y."/>
            <person name="Liles M.R."/>
            <person name="Halanych K.M."/>
        </authorList>
    </citation>
    <scope>NUCLEOTIDE SEQUENCE [LARGE SCALE GENOMIC DNA]</scope>
    <source>
        <strain evidence="23">A1464</strain>
    </source>
</reference>
<keyword evidence="20" id="KW-0472">Membrane</keyword>
<evidence type="ECO:0000256" key="9">
    <source>
        <dbReference type="ARBA" id="ARBA00022553"/>
    </source>
</evidence>
<dbReference type="Gene3D" id="1.20.5.1930">
    <property type="match status" value="1"/>
</dbReference>
<evidence type="ECO:0000256" key="16">
    <source>
        <dbReference type="ARBA" id="ARBA00023012"/>
    </source>
</evidence>
<evidence type="ECO:0000256" key="17">
    <source>
        <dbReference type="ARBA" id="ARBA00023014"/>
    </source>
</evidence>
<dbReference type="PRINTS" id="PR00344">
    <property type="entry name" value="BCTRLSENSOR"/>
</dbReference>
<dbReference type="GO" id="GO:0016020">
    <property type="term" value="C:membrane"/>
    <property type="evidence" value="ECO:0007669"/>
    <property type="project" value="UniProtKB-SubCell"/>
</dbReference>
<keyword evidence="12" id="KW-0547">Nucleotide-binding</keyword>
<feature type="domain" description="Histidine kinase" evidence="21">
    <location>
        <begin position="270"/>
        <end position="460"/>
    </location>
</feature>
<dbReference type="PROSITE" id="PS50885">
    <property type="entry name" value="HAMP"/>
    <property type="match status" value="1"/>
</dbReference>
<evidence type="ECO:0000256" key="5">
    <source>
        <dbReference type="ARBA" id="ARBA00012438"/>
    </source>
</evidence>
<keyword evidence="16" id="KW-0902">Two-component regulatory system</keyword>
<dbReference type="GO" id="GO:0000155">
    <property type="term" value="F:phosphorelay sensor kinase activity"/>
    <property type="evidence" value="ECO:0007669"/>
    <property type="project" value="InterPro"/>
</dbReference>
<name>A0A370DDJ3_9GAMM</name>
<dbReference type="GO" id="GO:0005737">
    <property type="term" value="C:cytoplasm"/>
    <property type="evidence" value="ECO:0007669"/>
    <property type="project" value="UniProtKB-SubCell"/>
</dbReference>
<comment type="cofactor">
    <cofactor evidence="2">
        <name>[4Fe-4S] cluster</name>
        <dbReference type="ChEBI" id="CHEBI:49883"/>
    </cofactor>
</comment>
<dbReference type="PROSITE" id="PS50109">
    <property type="entry name" value="HIS_KIN"/>
    <property type="match status" value="1"/>
</dbReference>
<dbReference type="InterPro" id="IPR011712">
    <property type="entry name" value="Sig_transdc_His_kin_sub3_dim/P"/>
</dbReference>
<keyword evidence="14" id="KW-0067">ATP-binding</keyword>
<dbReference type="Gene3D" id="3.30.565.10">
    <property type="entry name" value="Histidine kinase-like ATPase, C-terminal domain"/>
    <property type="match status" value="1"/>
</dbReference>
<keyword evidence="20" id="KW-0812">Transmembrane</keyword>
<dbReference type="GO" id="GO:0005524">
    <property type="term" value="F:ATP binding"/>
    <property type="evidence" value="ECO:0007669"/>
    <property type="project" value="UniProtKB-KW"/>
</dbReference>
<protein>
    <recommendedName>
        <fullName evidence="6">Oxygen sensor histidine kinase NreB</fullName>
        <ecNumber evidence="5">2.7.13.3</ecNumber>
    </recommendedName>
    <alternativeName>
        <fullName evidence="19">Nitrogen regulation protein B</fullName>
    </alternativeName>
</protein>
<keyword evidence="11" id="KW-0479">Metal-binding</keyword>
<evidence type="ECO:0000256" key="6">
    <source>
        <dbReference type="ARBA" id="ARBA00017322"/>
    </source>
</evidence>
<dbReference type="EC" id="2.7.13.3" evidence="5"/>
<keyword evidence="15" id="KW-0408">Iron</keyword>
<organism evidence="23 24">
    <name type="scientific">endosymbiont of Galathealinum brachiosum</name>
    <dbReference type="NCBI Taxonomy" id="2200906"/>
    <lineage>
        <taxon>Bacteria</taxon>
        <taxon>Pseudomonadati</taxon>
        <taxon>Pseudomonadota</taxon>
        <taxon>Gammaproteobacteria</taxon>
        <taxon>sulfur-oxidizing symbionts</taxon>
    </lineage>
</organism>
<gene>
    <name evidence="23" type="ORF">DIZ80_11995</name>
</gene>
<comment type="function">
    <text evidence="18">Member of the two-component regulatory system NreB/NreC involved in the control of dissimilatory nitrate/nitrite reduction in response to oxygen. NreB functions as a direct oxygen sensor histidine kinase which is autophosphorylated, in the absence of oxygen, probably at the conserved histidine residue, and transfers its phosphate group probably to a conserved aspartate residue of NreC. NreB/NreC activates the expression of the nitrate (narGHJI) and nitrite (nir) reductase operons, as well as the putative nitrate transporter gene narT.</text>
</comment>
<keyword evidence="10" id="KW-0808">Transferase</keyword>
<evidence type="ECO:0000256" key="7">
    <source>
        <dbReference type="ARBA" id="ARBA00022485"/>
    </source>
</evidence>
<evidence type="ECO:0000256" key="18">
    <source>
        <dbReference type="ARBA" id="ARBA00024827"/>
    </source>
</evidence>
<dbReference type="SUPFAM" id="SSF158472">
    <property type="entry name" value="HAMP domain-like"/>
    <property type="match status" value="1"/>
</dbReference>
<keyword evidence="9" id="KW-0597">Phosphoprotein</keyword>
<dbReference type="Pfam" id="PF00672">
    <property type="entry name" value="HAMP"/>
    <property type="match status" value="1"/>
</dbReference>
<dbReference type="GO" id="GO:0051539">
    <property type="term" value="F:4 iron, 4 sulfur cluster binding"/>
    <property type="evidence" value="ECO:0007669"/>
    <property type="project" value="UniProtKB-KW"/>
</dbReference>
<comment type="subcellular location">
    <subcellularLocation>
        <location evidence="4">Cytoplasm</location>
    </subcellularLocation>
    <subcellularLocation>
        <location evidence="3">Membrane</location>
    </subcellularLocation>
</comment>
<dbReference type="SUPFAM" id="SSF55874">
    <property type="entry name" value="ATPase domain of HSP90 chaperone/DNA topoisomerase II/histidine kinase"/>
    <property type="match status" value="1"/>
</dbReference>
<evidence type="ECO:0000313" key="23">
    <source>
        <dbReference type="EMBL" id="RDH82978.1"/>
    </source>
</evidence>
<dbReference type="InterPro" id="IPR004358">
    <property type="entry name" value="Sig_transdc_His_kin-like_C"/>
</dbReference>
<evidence type="ECO:0000256" key="2">
    <source>
        <dbReference type="ARBA" id="ARBA00001966"/>
    </source>
</evidence>
<dbReference type="PANTHER" id="PTHR24421:SF10">
    <property type="entry name" value="NITRATE_NITRITE SENSOR PROTEIN NARQ"/>
    <property type="match status" value="1"/>
</dbReference>
<feature type="domain" description="HAMP" evidence="22">
    <location>
        <begin position="181"/>
        <end position="233"/>
    </location>
</feature>
<evidence type="ECO:0000256" key="15">
    <source>
        <dbReference type="ARBA" id="ARBA00023004"/>
    </source>
</evidence>
<evidence type="ECO:0000256" key="8">
    <source>
        <dbReference type="ARBA" id="ARBA00022490"/>
    </source>
</evidence>
<evidence type="ECO:0000256" key="12">
    <source>
        <dbReference type="ARBA" id="ARBA00022741"/>
    </source>
</evidence>
<comment type="caution">
    <text evidence="23">The sequence shown here is derived from an EMBL/GenBank/DDBJ whole genome shotgun (WGS) entry which is preliminary data.</text>
</comment>
<dbReference type="EMBL" id="QFXC01000011">
    <property type="protein sequence ID" value="RDH82978.1"/>
    <property type="molecule type" value="Genomic_DNA"/>
</dbReference>
<keyword evidence="24" id="KW-1185">Reference proteome</keyword>
<evidence type="ECO:0000256" key="19">
    <source>
        <dbReference type="ARBA" id="ARBA00030800"/>
    </source>
</evidence>
<keyword evidence="8" id="KW-0963">Cytoplasm</keyword>
<feature type="transmembrane region" description="Helical" evidence="20">
    <location>
        <begin position="12"/>
        <end position="32"/>
    </location>
</feature>
<evidence type="ECO:0000259" key="22">
    <source>
        <dbReference type="PROSITE" id="PS50885"/>
    </source>
</evidence>
<dbReference type="InterPro" id="IPR036890">
    <property type="entry name" value="HATPase_C_sf"/>
</dbReference>
<sequence>MSKSIPLLQSLRCRLIVSVVIIEIVMLSILVWNNISIIQTTHTDRLRDTATSMIQQIANTSGNLMVAVDYASLEDYLKNVISYKELQYLAILDRDNNIVFSFGPFPETKLPRIDTHPALTDDNIFDIAEVITVADQPMGKVVMGFSLKLMHDVINKSRIRGISIAAIEIILTIVVTIIIGLGLTRRLGMLSDAAEQVEGGDYSVTVPTTPCDEVGKTAASFNRMVAEVSNRTRQLQEAESLSTKLLQENRRLIHTSLEIQEAERKHLSRELHDELGQCLTAIQADAELIRDISDKDKRIETSANAIMDVSSRVYDVVHSMMHRLRPGILDNLGLVEALKDEIKAWQNRNQKTQYCFTHTGDLSTLNEHFNITLYRIVQEGLTNISKHANADKVDIELHNDANNLLLKITDNGTGFNLQSSCNGLGLIGMRERVESLNGKLQLRSQPGDGVSINILVPLNLS</sequence>
<dbReference type="CDD" id="cd06225">
    <property type="entry name" value="HAMP"/>
    <property type="match status" value="1"/>
</dbReference>
<dbReference type="Pfam" id="PF02518">
    <property type="entry name" value="HATPase_c"/>
    <property type="match status" value="1"/>
</dbReference>
<dbReference type="Proteomes" id="UP000254266">
    <property type="component" value="Unassembled WGS sequence"/>
</dbReference>
<keyword evidence="17" id="KW-0411">Iron-sulfur</keyword>
<dbReference type="InterPro" id="IPR050482">
    <property type="entry name" value="Sensor_HK_TwoCompSys"/>
</dbReference>
<evidence type="ECO:0000256" key="10">
    <source>
        <dbReference type="ARBA" id="ARBA00022679"/>
    </source>
</evidence>
<dbReference type="CDD" id="cd16917">
    <property type="entry name" value="HATPase_UhpB-NarQ-NarX-like"/>
    <property type="match status" value="1"/>
</dbReference>
<evidence type="ECO:0000256" key="4">
    <source>
        <dbReference type="ARBA" id="ARBA00004496"/>
    </source>
</evidence>
<evidence type="ECO:0000256" key="14">
    <source>
        <dbReference type="ARBA" id="ARBA00022840"/>
    </source>
</evidence>